<organism evidence="1 2">
    <name type="scientific">[Candida] jaroonii</name>
    <dbReference type="NCBI Taxonomy" id="467808"/>
    <lineage>
        <taxon>Eukaryota</taxon>
        <taxon>Fungi</taxon>
        <taxon>Dikarya</taxon>
        <taxon>Ascomycota</taxon>
        <taxon>Saccharomycotina</taxon>
        <taxon>Pichiomycetes</taxon>
        <taxon>Debaryomycetaceae</taxon>
        <taxon>Yamadazyma</taxon>
    </lineage>
</organism>
<sequence length="840" mass="97275">MIEVFDSNSTSPIRDPSLYRGVAKTARVQIVIATILGLSAFLLFSILRKKYPKIYVANFNQVNHNYLHSHSRQNLPKLPLSLFGWIPVVYKVNEDQVLEHAGLDAVVFLGFFKMCIKILTTCVILAYTILSPIRYKLTGKLDQDDPPDKHEDKARYDNNQHLLYLYVVFTYIFTGVVIHFLFKQTKKIIDIRQAYLGKQNSITDRTIKLSGIPPYLRDEIDLKRHIESLNLGEIERIVIVREWNDLNKLFKLRKRCLLKAENYWVRYFEINDIKNKNDMLSTNLHPNLRESINMNPSFVDEVDDETVSEEEYINNEGERLMRHSSIINQIADHIDEIDDSINNLPLLNDETHRRPKIWKKWYNTFSPKIDAINYYTEQLDIIDKEIKKARIREYPATSSAFITMKTVAEAQLIAQAVLDPKINHLTTTLAPAPHDVRWDNLCLTRRERNYRIGTVTFFIGLMSVLLVIPVSYLARFLNTKTISQIAPKLGDFLKKNEWAETLVTGVLPPYIFTLLNIIMPYFYIWITSKQGYTSHSDEELSTVSKNFFYTFVNLFLVFTLVGTASLTDTIKIAYQLAQSLRDLSLFYVDLIILQAIGIFPYKLLLLGNLLKFTFGSLLWCKTPRDYIKLYKPPVFNFGLQLPQPMLIFIIVIIYSVISTKILTAGLIYFIIGYFVFKYQLLYACVHPPHSTGKVWPLIFHRISVGVFILHIMMAATLSLQKAYYSVIALTPLPCIVIYCLYLFEKHYIPLSYFIALKSIETDGGAFHDDESFIESTPDNTRNDTFKTLDERREIDQTYDYPYLIESLDGPLIAVDNNEVLLVNNDGMTVRKLKTSVGDFY</sequence>
<comment type="caution">
    <text evidence="1">The sequence shown here is derived from an EMBL/GenBank/DDBJ whole genome shotgun (WGS) entry which is preliminary data.</text>
</comment>
<accession>A0ACA9Y290</accession>
<evidence type="ECO:0000313" key="2">
    <source>
        <dbReference type="Proteomes" id="UP001152531"/>
    </source>
</evidence>
<reference evidence="1" key="1">
    <citation type="submission" date="2022-06" db="EMBL/GenBank/DDBJ databases">
        <authorList>
            <person name="Legras J.-L."/>
            <person name="Devillers H."/>
            <person name="Grondin C."/>
        </authorList>
    </citation>
    <scope>NUCLEOTIDE SEQUENCE</scope>
    <source>
        <strain evidence="1">CLIB 1444</strain>
    </source>
</reference>
<proteinExistence type="predicted"/>
<evidence type="ECO:0000313" key="1">
    <source>
        <dbReference type="EMBL" id="CAH6719047.1"/>
    </source>
</evidence>
<protein>
    <submittedName>
        <fullName evidence="1">Calcium permeable stress-gated cation channel 1</fullName>
    </submittedName>
</protein>
<gene>
    <name evidence="1" type="ORF">CLIB1444_01S20252</name>
</gene>
<keyword evidence="2" id="KW-1185">Reference proteome</keyword>
<dbReference type="EMBL" id="CALSDN010000001">
    <property type="protein sequence ID" value="CAH6719047.1"/>
    <property type="molecule type" value="Genomic_DNA"/>
</dbReference>
<dbReference type="Proteomes" id="UP001152531">
    <property type="component" value="Unassembled WGS sequence"/>
</dbReference>
<name>A0ACA9Y290_9ASCO</name>